<gene>
    <name evidence="3" type="ORF">PGLA2088_LOCUS45367</name>
</gene>
<reference evidence="3" key="1">
    <citation type="submission" date="2021-02" db="EMBL/GenBank/DDBJ databases">
        <authorList>
            <person name="Dougan E. K."/>
            <person name="Rhodes N."/>
            <person name="Thang M."/>
            <person name="Chan C."/>
        </authorList>
    </citation>
    <scope>NUCLEOTIDE SEQUENCE</scope>
</reference>
<dbReference type="Proteomes" id="UP000626109">
    <property type="component" value="Unassembled WGS sequence"/>
</dbReference>
<organism evidence="3 4">
    <name type="scientific">Polarella glacialis</name>
    <name type="common">Dinoflagellate</name>
    <dbReference type="NCBI Taxonomy" id="89957"/>
    <lineage>
        <taxon>Eukaryota</taxon>
        <taxon>Sar</taxon>
        <taxon>Alveolata</taxon>
        <taxon>Dinophyceae</taxon>
        <taxon>Suessiales</taxon>
        <taxon>Suessiaceae</taxon>
        <taxon>Polarella</taxon>
    </lineage>
</organism>
<sequence>MQPLACLGLRMLGRRALASLLLMLGLLRAEGLDLSAAEAEQACLGHLRQSALPRGIRAVPGQALPAFGDEQQDEGEAAAAIDFGSKACLETCPSAALLWRLAQLRHVAYVSSRPWSLWSLQDFSQHLDAVEENNSRDLRSAGGSSPLRDGLFRVLGRSRPELVYTYQWLTMLLDPPNASGSALLVPDIDNNNNHNNNNNTNHNHNNNNNSNFKRAVS</sequence>
<accession>A0A813LIA4</accession>
<evidence type="ECO:0000256" key="2">
    <source>
        <dbReference type="SAM" id="SignalP"/>
    </source>
</evidence>
<feature type="chain" id="PRO_5032568159" evidence="2">
    <location>
        <begin position="32"/>
        <end position="217"/>
    </location>
</feature>
<dbReference type="EMBL" id="CAJNNW010035685">
    <property type="protein sequence ID" value="CAE8729282.1"/>
    <property type="molecule type" value="Genomic_DNA"/>
</dbReference>
<feature type="compositionally biased region" description="Low complexity" evidence="1">
    <location>
        <begin position="190"/>
        <end position="211"/>
    </location>
</feature>
<evidence type="ECO:0000313" key="3">
    <source>
        <dbReference type="EMBL" id="CAE8729282.1"/>
    </source>
</evidence>
<feature type="region of interest" description="Disordered" evidence="1">
    <location>
        <begin position="184"/>
        <end position="217"/>
    </location>
</feature>
<proteinExistence type="predicted"/>
<protein>
    <submittedName>
        <fullName evidence="3">Uncharacterized protein</fullName>
    </submittedName>
</protein>
<comment type="caution">
    <text evidence="3">The sequence shown here is derived from an EMBL/GenBank/DDBJ whole genome shotgun (WGS) entry which is preliminary data.</text>
</comment>
<evidence type="ECO:0000313" key="4">
    <source>
        <dbReference type="Proteomes" id="UP000626109"/>
    </source>
</evidence>
<keyword evidence="2" id="KW-0732">Signal</keyword>
<evidence type="ECO:0000256" key="1">
    <source>
        <dbReference type="SAM" id="MobiDB-lite"/>
    </source>
</evidence>
<dbReference type="AlphaFoldDB" id="A0A813LIA4"/>
<feature type="non-terminal residue" evidence="3">
    <location>
        <position position="1"/>
    </location>
</feature>
<name>A0A813LIA4_POLGL</name>
<feature type="signal peptide" evidence="2">
    <location>
        <begin position="1"/>
        <end position="31"/>
    </location>
</feature>